<evidence type="ECO:0000313" key="4">
    <source>
        <dbReference type="Proteomes" id="UP000310760"/>
    </source>
</evidence>
<evidence type="ECO:0000313" key="3">
    <source>
        <dbReference type="EMBL" id="TGY67419.1"/>
    </source>
</evidence>
<dbReference type="GO" id="GO:0009103">
    <property type="term" value="P:lipopolysaccharide biosynthetic process"/>
    <property type="evidence" value="ECO:0007669"/>
    <property type="project" value="TreeGrafter"/>
</dbReference>
<dbReference type="SUPFAM" id="SSF53756">
    <property type="entry name" value="UDP-Glycosyltransferase/glycogen phosphorylase"/>
    <property type="match status" value="1"/>
</dbReference>
<evidence type="ECO:0000256" key="1">
    <source>
        <dbReference type="ARBA" id="ARBA00022679"/>
    </source>
</evidence>
<evidence type="ECO:0000259" key="2">
    <source>
        <dbReference type="Pfam" id="PF00534"/>
    </source>
</evidence>
<organism evidence="3 4">
    <name type="scientific">Phocaeicola sartorii</name>
    <dbReference type="NCBI Taxonomy" id="671267"/>
    <lineage>
        <taxon>Bacteria</taxon>
        <taxon>Pseudomonadati</taxon>
        <taxon>Bacteroidota</taxon>
        <taxon>Bacteroidia</taxon>
        <taxon>Bacteroidales</taxon>
        <taxon>Bacteroidaceae</taxon>
        <taxon>Phocaeicola</taxon>
    </lineage>
</organism>
<name>A0A4S2FDM2_9BACT</name>
<dbReference type="Pfam" id="PF00534">
    <property type="entry name" value="Glycos_transf_1"/>
    <property type="match status" value="1"/>
</dbReference>
<dbReference type="Gene3D" id="3.40.50.2000">
    <property type="entry name" value="Glycogen Phosphorylase B"/>
    <property type="match status" value="1"/>
</dbReference>
<accession>A0A4S2FDM2</accession>
<feature type="domain" description="Glycosyl transferase family 1" evidence="2">
    <location>
        <begin position="200"/>
        <end position="342"/>
    </location>
</feature>
<dbReference type="GO" id="GO:0016757">
    <property type="term" value="F:glycosyltransferase activity"/>
    <property type="evidence" value="ECO:0007669"/>
    <property type="project" value="InterPro"/>
</dbReference>
<proteinExistence type="predicted"/>
<dbReference type="AlphaFoldDB" id="A0A4S2FDM2"/>
<dbReference type="PANTHER" id="PTHR46401:SF2">
    <property type="entry name" value="GLYCOSYLTRANSFERASE WBBK-RELATED"/>
    <property type="match status" value="1"/>
</dbReference>
<comment type="caution">
    <text evidence="3">The sequence shown here is derived from an EMBL/GenBank/DDBJ whole genome shotgun (WGS) entry which is preliminary data.</text>
</comment>
<keyword evidence="1 3" id="KW-0808">Transferase</keyword>
<reference evidence="3 4" key="1">
    <citation type="submission" date="2019-04" db="EMBL/GenBank/DDBJ databases">
        <title>Microbes associate with the intestines of laboratory mice.</title>
        <authorList>
            <person name="Navarre W."/>
            <person name="Wong E."/>
            <person name="Huang K."/>
            <person name="Tropini C."/>
            <person name="Ng K."/>
            <person name="Yu B."/>
        </authorList>
    </citation>
    <scope>NUCLEOTIDE SEQUENCE [LARGE SCALE GENOMIC DNA]</scope>
    <source>
        <strain evidence="3 4">NM22_B1</strain>
    </source>
</reference>
<protein>
    <submittedName>
        <fullName evidence="3">Glycosyltransferase family 1 protein</fullName>
    </submittedName>
</protein>
<dbReference type="InterPro" id="IPR001296">
    <property type="entry name" value="Glyco_trans_1"/>
</dbReference>
<dbReference type="Proteomes" id="UP000310760">
    <property type="component" value="Unassembled WGS sequence"/>
</dbReference>
<dbReference type="PANTHER" id="PTHR46401">
    <property type="entry name" value="GLYCOSYLTRANSFERASE WBBK-RELATED"/>
    <property type="match status" value="1"/>
</dbReference>
<sequence length="378" mass="44128">MKLLYDLSATQPNLSGKRHGGGRYGEIILLRMVGRGVKFGCFYDGSKWLNPEIREACERGGIMMHDVYGSSVERIVSEYGYTRIYSCLPSKRLPLLTCCEVYGTVHGLRDFETPYDSIFYHYRHSAKEWMKYLVKKMLLPWYRYHCFRGYSCYFNTSFRLITVSEHSRFAFLSFFPELKEDQMRVYYSPNTSSLEKLERNPNAPRYFLAVSGNRWEKNNLRAMMAFDRLVSAGRLPQDIRMVVTGTHGNSFRYRLQNPSRFSFLGYVDDDVLERLYADAFVFVYPSLNEGFGYPPIEAMRYGVPVIASPLSSMAEICAGGVLYFNPFSVEEIMNRMMMIIQPEVYNEYVHKGLEQYQRIVERQQKDLDGVIDYIMEVV</sequence>
<dbReference type="RefSeq" id="WP_135952705.1">
    <property type="nucleotide sequence ID" value="NZ_CAOOJZ010000087.1"/>
</dbReference>
<dbReference type="EMBL" id="SRYJ01000066">
    <property type="protein sequence ID" value="TGY67419.1"/>
    <property type="molecule type" value="Genomic_DNA"/>
</dbReference>
<gene>
    <name evidence="3" type="ORF">E5339_20235</name>
</gene>